<comment type="caution">
    <text evidence="3">The sequence shown here is derived from an EMBL/GenBank/DDBJ whole genome shotgun (WGS) entry which is preliminary data.</text>
</comment>
<keyword evidence="2" id="KW-0472">Membrane</keyword>
<evidence type="ECO:0000256" key="2">
    <source>
        <dbReference type="SAM" id="Phobius"/>
    </source>
</evidence>
<sequence length="377" mass="39941">MTKNQDPSKIVSPFTGWDMDGYSSHVVDDQRQAQAALVEMDQRAAQAAGLPRLSKSSVQRAGDGAMMRWPADTDLARLLTDYPAKLVTELNAVNKRLAAEHRIRVRIAIGYGMSEEAAGGFAGPAPIAVARMLEAESVKQALKDNPDAAVVLVIDSYLHKEFVLQHVSGLNPNDFTPAQISVKNFHETAWIAVLGRDERTPTVMPANPEKTREAGDPRTSGPIIAAVIGAVAAITAAIITASAYLNKADGTNTSTPPTTPTPTSAPTATTTTASLSTVSPPALATFKEVGGNRLGVQTFISTRGHVADNKPLIYFGDEVQVRCWAANKSGMPSINRFYLITGGIWDGLYAPANTFLNGAPPEDPGSTQIDPAVPPCA</sequence>
<dbReference type="RefSeq" id="WP_319981496.1">
    <property type="nucleotide sequence ID" value="NZ_JAXAVU010000018.1"/>
</dbReference>
<feature type="transmembrane region" description="Helical" evidence="2">
    <location>
        <begin position="223"/>
        <end position="245"/>
    </location>
</feature>
<evidence type="ECO:0000313" key="3">
    <source>
        <dbReference type="EMBL" id="MDX8149518.1"/>
    </source>
</evidence>
<keyword evidence="4" id="KW-1185">Reference proteome</keyword>
<name>A0ABU4VCJ6_9PSEU</name>
<gene>
    <name evidence="3" type="ORF">SK854_45865</name>
</gene>
<accession>A0ABU4VCJ6</accession>
<organism evidence="3 4">
    <name type="scientific">Lentzea sokolovensis</name>
    <dbReference type="NCBI Taxonomy" id="3095429"/>
    <lineage>
        <taxon>Bacteria</taxon>
        <taxon>Bacillati</taxon>
        <taxon>Actinomycetota</taxon>
        <taxon>Actinomycetes</taxon>
        <taxon>Pseudonocardiales</taxon>
        <taxon>Pseudonocardiaceae</taxon>
        <taxon>Lentzea</taxon>
    </lineage>
</organism>
<dbReference type="Proteomes" id="UP001285352">
    <property type="component" value="Unassembled WGS sequence"/>
</dbReference>
<evidence type="ECO:0000256" key="1">
    <source>
        <dbReference type="SAM" id="MobiDB-lite"/>
    </source>
</evidence>
<reference evidence="3 4" key="1">
    <citation type="submission" date="2023-11" db="EMBL/GenBank/DDBJ databases">
        <title>Lentzea sokolovensis, sp. nov., Lentzea kristufkii, sp. nov., and Lentzea miocenensis, sp. nov., rare actinobacteria from Sokolov Coal Basin, Miocene lacustrine sediment, Czech Republic.</title>
        <authorList>
            <person name="Lara A."/>
            <person name="Kotroba L."/>
            <person name="Nouioui I."/>
            <person name="Neumann-Schaal M."/>
            <person name="Mast Y."/>
            <person name="Chronakova A."/>
        </authorList>
    </citation>
    <scope>NUCLEOTIDE SEQUENCE [LARGE SCALE GENOMIC DNA]</scope>
    <source>
        <strain evidence="3 4">BCCO 10_0061</strain>
    </source>
</reference>
<protein>
    <submittedName>
        <fullName evidence="3">Uncharacterized protein</fullName>
    </submittedName>
</protein>
<feature type="region of interest" description="Disordered" evidence="1">
    <location>
        <begin position="251"/>
        <end position="276"/>
    </location>
</feature>
<keyword evidence="2" id="KW-1133">Transmembrane helix</keyword>
<keyword evidence="2" id="KW-0812">Transmembrane</keyword>
<dbReference type="EMBL" id="JAXAVU010000018">
    <property type="protein sequence ID" value="MDX8149518.1"/>
    <property type="molecule type" value="Genomic_DNA"/>
</dbReference>
<proteinExistence type="predicted"/>
<evidence type="ECO:0000313" key="4">
    <source>
        <dbReference type="Proteomes" id="UP001285352"/>
    </source>
</evidence>